<name>A0ABV6KAZ2_9BACI</name>
<sequence>MKKIKKMTVGIIMASLLTIPFVQEGDTTFAATKQNENANVSIQKGPKQQGPKDKSAWDRSSLSFTVENLTCYGISATIKNGQDSRDMQGEVTYEVYYSEKGNPKNGEVVATGVVHALESGETEELTYTPDQLVAGNYMFKAYQSPNHPGTGVLWSESITVTENFALTEPIELQRPLDQFFHSSVINGTATFTVPEGMDPIEISFTSYSYPEGTVLQEDGKPYEGQTSFDNVTDVYGPGTYTIEVDLPNGDWQTDLYVGSEIKVLTECGHPINKIIDADYSAKQD</sequence>
<protein>
    <submittedName>
        <fullName evidence="3">Uncharacterized protein</fullName>
    </submittedName>
</protein>
<feature type="region of interest" description="Disordered" evidence="1">
    <location>
        <begin position="37"/>
        <end position="57"/>
    </location>
</feature>
<organism evidence="3 4">
    <name type="scientific">Halalkalibacter kiskunsagensis</name>
    <dbReference type="NCBI Taxonomy" id="1548599"/>
    <lineage>
        <taxon>Bacteria</taxon>
        <taxon>Bacillati</taxon>
        <taxon>Bacillota</taxon>
        <taxon>Bacilli</taxon>
        <taxon>Bacillales</taxon>
        <taxon>Bacillaceae</taxon>
        <taxon>Halalkalibacter</taxon>
    </lineage>
</organism>
<comment type="caution">
    <text evidence="3">The sequence shown here is derived from an EMBL/GenBank/DDBJ whole genome shotgun (WGS) entry which is preliminary data.</text>
</comment>
<feature type="chain" id="PRO_5045808819" evidence="2">
    <location>
        <begin position="25"/>
        <end position="284"/>
    </location>
</feature>
<keyword evidence="4" id="KW-1185">Reference proteome</keyword>
<evidence type="ECO:0000313" key="4">
    <source>
        <dbReference type="Proteomes" id="UP001589838"/>
    </source>
</evidence>
<dbReference type="Proteomes" id="UP001589838">
    <property type="component" value="Unassembled WGS sequence"/>
</dbReference>
<evidence type="ECO:0000256" key="2">
    <source>
        <dbReference type="SAM" id="SignalP"/>
    </source>
</evidence>
<accession>A0ABV6KAZ2</accession>
<evidence type="ECO:0000313" key="3">
    <source>
        <dbReference type="EMBL" id="MFC0469021.1"/>
    </source>
</evidence>
<dbReference type="RefSeq" id="WP_335958157.1">
    <property type="nucleotide sequence ID" value="NZ_JAXBLX010000001.1"/>
</dbReference>
<feature type="signal peptide" evidence="2">
    <location>
        <begin position="1"/>
        <end position="24"/>
    </location>
</feature>
<evidence type="ECO:0000256" key="1">
    <source>
        <dbReference type="SAM" id="MobiDB-lite"/>
    </source>
</evidence>
<proteinExistence type="predicted"/>
<keyword evidence="2" id="KW-0732">Signal</keyword>
<dbReference type="EMBL" id="JBHLUX010000001">
    <property type="protein sequence ID" value="MFC0469021.1"/>
    <property type="molecule type" value="Genomic_DNA"/>
</dbReference>
<gene>
    <name evidence="3" type="ORF">ACFFHM_00185</name>
</gene>
<reference evidence="3 4" key="1">
    <citation type="submission" date="2024-09" db="EMBL/GenBank/DDBJ databases">
        <authorList>
            <person name="Sun Q."/>
            <person name="Mori K."/>
        </authorList>
    </citation>
    <scope>NUCLEOTIDE SEQUENCE [LARGE SCALE GENOMIC DNA]</scope>
    <source>
        <strain evidence="3 4">NCAIM B.02610</strain>
    </source>
</reference>